<evidence type="ECO:0000256" key="1">
    <source>
        <dbReference type="SAM" id="Phobius"/>
    </source>
</evidence>
<reference evidence="4" key="2">
    <citation type="submission" date="2020-04" db="EMBL/GenBank/DDBJ databases">
        <authorList>
            <consortium name="NCBI Genome Project"/>
        </authorList>
    </citation>
    <scope>NUCLEOTIDE SEQUENCE</scope>
    <source>
        <strain evidence="4">CBS 781.70</strain>
    </source>
</reference>
<keyword evidence="1" id="KW-1133">Transmembrane helix</keyword>
<evidence type="ECO:0000313" key="3">
    <source>
        <dbReference type="Proteomes" id="UP000504638"/>
    </source>
</evidence>
<reference evidence="4" key="3">
    <citation type="submission" date="2025-04" db="UniProtKB">
        <authorList>
            <consortium name="RefSeq"/>
        </authorList>
    </citation>
    <scope>IDENTIFICATION</scope>
    <source>
        <strain evidence="4">CBS 781.70</strain>
    </source>
</reference>
<dbReference type="EMBL" id="ML975149">
    <property type="protein sequence ID" value="KAF1816800.1"/>
    <property type="molecule type" value="Genomic_DNA"/>
</dbReference>
<name>A0A6G1GG16_9PEZI</name>
<accession>A0A6G1GG16</accession>
<gene>
    <name evidence="2 4" type="ORF">P152DRAFT_881</name>
</gene>
<dbReference type="AlphaFoldDB" id="A0A6G1GG16"/>
<feature type="transmembrane region" description="Helical" evidence="1">
    <location>
        <begin position="20"/>
        <end position="41"/>
    </location>
</feature>
<evidence type="ECO:0000313" key="4">
    <source>
        <dbReference type="RefSeq" id="XP_033538431.1"/>
    </source>
</evidence>
<evidence type="ECO:0000313" key="2">
    <source>
        <dbReference type="EMBL" id="KAF1816800.1"/>
    </source>
</evidence>
<protein>
    <submittedName>
        <fullName evidence="2 4">Uncharacterized protein</fullName>
    </submittedName>
</protein>
<sequence length="56" mass="6586">MCLSGGQLAPNQFKRTLEFVSIPIIQWTMCAYFFINIYFICENVSEPYLNRFDGRV</sequence>
<dbReference type="RefSeq" id="XP_033538431.1">
    <property type="nucleotide sequence ID" value="XM_033683310.1"/>
</dbReference>
<keyword evidence="1" id="KW-0472">Membrane</keyword>
<dbReference type="Proteomes" id="UP000504638">
    <property type="component" value="Unplaced"/>
</dbReference>
<dbReference type="GeneID" id="54423880"/>
<proteinExistence type="predicted"/>
<keyword evidence="1" id="KW-0812">Transmembrane</keyword>
<keyword evidence="3" id="KW-1185">Reference proteome</keyword>
<organism evidence="2">
    <name type="scientific">Eremomyces bilateralis CBS 781.70</name>
    <dbReference type="NCBI Taxonomy" id="1392243"/>
    <lineage>
        <taxon>Eukaryota</taxon>
        <taxon>Fungi</taxon>
        <taxon>Dikarya</taxon>
        <taxon>Ascomycota</taxon>
        <taxon>Pezizomycotina</taxon>
        <taxon>Dothideomycetes</taxon>
        <taxon>Dothideomycetes incertae sedis</taxon>
        <taxon>Eremomycetales</taxon>
        <taxon>Eremomycetaceae</taxon>
        <taxon>Eremomyces</taxon>
    </lineage>
</organism>
<reference evidence="2 4" key="1">
    <citation type="submission" date="2020-01" db="EMBL/GenBank/DDBJ databases">
        <authorList>
            <consortium name="DOE Joint Genome Institute"/>
            <person name="Haridas S."/>
            <person name="Albert R."/>
            <person name="Binder M."/>
            <person name="Bloem J."/>
            <person name="Labutti K."/>
            <person name="Salamov A."/>
            <person name="Andreopoulos B."/>
            <person name="Baker S.E."/>
            <person name="Barry K."/>
            <person name="Bills G."/>
            <person name="Bluhm B.H."/>
            <person name="Cannon C."/>
            <person name="Castanera R."/>
            <person name="Culley D.E."/>
            <person name="Daum C."/>
            <person name="Ezra D."/>
            <person name="Gonzalez J.B."/>
            <person name="Henrissat B."/>
            <person name="Kuo A."/>
            <person name="Liang C."/>
            <person name="Lipzen A."/>
            <person name="Lutzoni F."/>
            <person name="Magnuson J."/>
            <person name="Mondo S."/>
            <person name="Nolan M."/>
            <person name="Ohm R."/>
            <person name="Pangilinan J."/>
            <person name="Park H.-J."/>
            <person name="Ramirez L."/>
            <person name="Alfaro M."/>
            <person name="Sun H."/>
            <person name="Tritt A."/>
            <person name="Yoshinaga Y."/>
            <person name="Zwiers L.-H."/>
            <person name="Turgeon B.G."/>
            <person name="Goodwin S.B."/>
            <person name="Spatafora J.W."/>
            <person name="Crous P.W."/>
            <person name="Grigoriev I.V."/>
        </authorList>
    </citation>
    <scope>NUCLEOTIDE SEQUENCE</scope>
    <source>
        <strain evidence="2 4">CBS 781.70</strain>
    </source>
</reference>